<evidence type="ECO:0000313" key="2">
    <source>
        <dbReference type="WBParaSite" id="HCON_00055610-00001"/>
    </source>
</evidence>
<protein>
    <submittedName>
        <fullName evidence="2">Apple domain-containing protein</fullName>
    </submittedName>
</protein>
<dbReference type="Proteomes" id="UP000025227">
    <property type="component" value="Unplaced"/>
</dbReference>
<organism evidence="1 2">
    <name type="scientific">Haemonchus contortus</name>
    <name type="common">Barber pole worm</name>
    <dbReference type="NCBI Taxonomy" id="6289"/>
    <lineage>
        <taxon>Eukaryota</taxon>
        <taxon>Metazoa</taxon>
        <taxon>Ecdysozoa</taxon>
        <taxon>Nematoda</taxon>
        <taxon>Chromadorea</taxon>
        <taxon>Rhabditida</taxon>
        <taxon>Rhabditina</taxon>
        <taxon>Rhabditomorpha</taxon>
        <taxon>Strongyloidea</taxon>
        <taxon>Trichostrongylidae</taxon>
        <taxon>Haemonchus</taxon>
    </lineage>
</organism>
<dbReference type="AlphaFoldDB" id="A0A7I4Y7F1"/>
<evidence type="ECO:0000313" key="1">
    <source>
        <dbReference type="Proteomes" id="UP000025227"/>
    </source>
</evidence>
<reference evidence="2" key="1">
    <citation type="submission" date="2020-12" db="UniProtKB">
        <authorList>
            <consortium name="WormBaseParasite"/>
        </authorList>
    </citation>
    <scope>IDENTIFICATION</scope>
    <source>
        <strain evidence="2">MHco3</strain>
    </source>
</reference>
<proteinExistence type="predicted"/>
<dbReference type="WBParaSite" id="HCON_00055610-00001">
    <property type="protein sequence ID" value="HCON_00055610-00001"/>
    <property type="gene ID" value="HCON_00055610"/>
</dbReference>
<name>A0A7I4Y7F1_HAECO</name>
<sequence>STRGRLCYFRVPSVLINSEMKFLRHPLISPIAAFLIITQVDQMSSCTFTLAPHHEGSFYSYLSFMTSEILNSTGDCLKMCLEEFPACVQVTVTKAGNEHKCSFFKASEEAQYIHQTPGFGYYNLERGVVNDSCPLAESLFPASE</sequence>
<accession>A0A7I4Y7F1</accession>
<keyword evidence="1" id="KW-1185">Reference proteome</keyword>